<dbReference type="SUPFAM" id="SSF51445">
    <property type="entry name" value="(Trans)glycosidases"/>
    <property type="match status" value="1"/>
</dbReference>
<dbReference type="InterPro" id="IPR001223">
    <property type="entry name" value="Glyco_hydro18_cat"/>
</dbReference>
<keyword evidence="5" id="KW-1185">Reference proteome</keyword>
<protein>
    <submittedName>
        <fullName evidence="4">Di-N-acetylchitobiase-like</fullName>
    </submittedName>
</protein>
<evidence type="ECO:0000256" key="2">
    <source>
        <dbReference type="ARBA" id="ARBA00023295"/>
    </source>
</evidence>
<dbReference type="PROSITE" id="PS51910">
    <property type="entry name" value="GH18_2"/>
    <property type="match status" value="1"/>
</dbReference>
<dbReference type="AlphaFoldDB" id="A0A8J5N7Z8"/>
<keyword evidence="2" id="KW-0326">Glycosidase</keyword>
<dbReference type="GO" id="GO:0009313">
    <property type="term" value="P:oligosaccharide catabolic process"/>
    <property type="evidence" value="ECO:0007669"/>
    <property type="project" value="TreeGrafter"/>
</dbReference>
<dbReference type="GO" id="GO:0016798">
    <property type="term" value="F:hydrolase activity, acting on glycosyl bonds"/>
    <property type="evidence" value="ECO:0007669"/>
    <property type="project" value="UniProtKB-KW"/>
</dbReference>
<evidence type="ECO:0000259" key="3">
    <source>
        <dbReference type="PROSITE" id="PS51910"/>
    </source>
</evidence>
<dbReference type="InterPro" id="IPR017853">
    <property type="entry name" value="GH"/>
</dbReference>
<feature type="domain" description="GH18" evidence="3">
    <location>
        <begin position="1"/>
        <end position="211"/>
    </location>
</feature>
<dbReference type="PANTHER" id="PTHR46290:SF1">
    <property type="entry name" value="DI-N-ACETYLCHITOBIASE"/>
    <property type="match status" value="1"/>
</dbReference>
<organism evidence="4 5">
    <name type="scientific">Homarus americanus</name>
    <name type="common">American lobster</name>
    <dbReference type="NCBI Taxonomy" id="6706"/>
    <lineage>
        <taxon>Eukaryota</taxon>
        <taxon>Metazoa</taxon>
        <taxon>Ecdysozoa</taxon>
        <taxon>Arthropoda</taxon>
        <taxon>Crustacea</taxon>
        <taxon>Multicrustacea</taxon>
        <taxon>Malacostraca</taxon>
        <taxon>Eumalacostraca</taxon>
        <taxon>Eucarida</taxon>
        <taxon>Decapoda</taxon>
        <taxon>Pleocyemata</taxon>
        <taxon>Astacidea</taxon>
        <taxon>Nephropoidea</taxon>
        <taxon>Nephropidae</taxon>
        <taxon>Homarus</taxon>
    </lineage>
</organism>
<dbReference type="EMBL" id="JAHLQT010006462">
    <property type="protein sequence ID" value="KAG7174881.1"/>
    <property type="molecule type" value="Genomic_DNA"/>
</dbReference>
<proteinExistence type="predicted"/>
<dbReference type="GO" id="GO:0005615">
    <property type="term" value="C:extracellular space"/>
    <property type="evidence" value="ECO:0007669"/>
    <property type="project" value="TreeGrafter"/>
</dbReference>
<comment type="caution">
    <text evidence="4">The sequence shown here is derived from an EMBL/GenBank/DDBJ whole genome shotgun (WGS) entry which is preliminary data.</text>
</comment>
<dbReference type="Proteomes" id="UP000747542">
    <property type="component" value="Unassembled WGS sequence"/>
</dbReference>
<dbReference type="Gene3D" id="3.20.20.80">
    <property type="entry name" value="Glycosidases"/>
    <property type="match status" value="1"/>
</dbReference>
<evidence type="ECO:0000256" key="1">
    <source>
        <dbReference type="ARBA" id="ARBA00022801"/>
    </source>
</evidence>
<dbReference type="InterPro" id="IPR029070">
    <property type="entry name" value="Chitinase_insertion_sf"/>
</dbReference>
<evidence type="ECO:0000313" key="5">
    <source>
        <dbReference type="Proteomes" id="UP000747542"/>
    </source>
</evidence>
<evidence type="ECO:0000313" key="4">
    <source>
        <dbReference type="EMBL" id="KAG7174881.1"/>
    </source>
</evidence>
<accession>A0A8J5N7Z8</accession>
<dbReference type="InterPro" id="IPR051887">
    <property type="entry name" value="GH18_Domain-Containing"/>
</dbReference>
<keyword evidence="1" id="KW-0378">Hydrolase</keyword>
<dbReference type="Pfam" id="PF00704">
    <property type="entry name" value="Glyco_hydro_18"/>
    <property type="match status" value="1"/>
</dbReference>
<reference evidence="4" key="1">
    <citation type="journal article" date="2021" name="Sci. Adv.">
        <title>The American lobster genome reveals insights on longevity, neural, and immune adaptations.</title>
        <authorList>
            <person name="Polinski J.M."/>
            <person name="Zimin A.V."/>
            <person name="Clark K.F."/>
            <person name="Kohn A.B."/>
            <person name="Sadowski N."/>
            <person name="Timp W."/>
            <person name="Ptitsyn A."/>
            <person name="Khanna P."/>
            <person name="Romanova D.Y."/>
            <person name="Williams P."/>
            <person name="Greenwood S.J."/>
            <person name="Moroz L.L."/>
            <person name="Walt D.R."/>
            <person name="Bodnar A.G."/>
        </authorList>
    </citation>
    <scope>NUCLEOTIDE SEQUENCE</scope>
    <source>
        <strain evidence="4">GMGI-L3</strain>
    </source>
</reference>
<dbReference type="Gene3D" id="3.10.50.10">
    <property type="match status" value="1"/>
</dbReference>
<gene>
    <name evidence="4" type="primary">Ctbs-L</name>
    <name evidence="4" type="ORF">Hamer_G021262</name>
</gene>
<dbReference type="FunFam" id="3.10.50.10:FF:000006">
    <property type="entry name" value="Chitobiase, di-N-acetyl"/>
    <property type="match status" value="1"/>
</dbReference>
<name>A0A8J5N7Z8_HOMAM</name>
<dbReference type="PANTHER" id="PTHR46290">
    <property type="entry name" value="DI-N-ACETYLCHITOBIASE"/>
    <property type="match status" value="1"/>
</dbReference>
<sequence>MFQQMQVSFDVAWSASGIDGRYYDYKSIANYSDLIFIMAYDEQSQIIDGPCTARPNSGIYMTGHGILTYLDLDIPGEKMILGVPWYGYNYPCLSLDTNGTCHIKEVPFRGVNCSDAAGKQHPFSYIVKTLELSKATYHWDKITLTPWYNFKDSDGQQHQMQYDDERSLVYKYMLATSSGLRGVGMWTANFLDYSDTAEAISQQQLMWSLLP</sequence>